<protein>
    <submittedName>
        <fullName evidence="7">DUF1232 domain-containing protein</fullName>
    </submittedName>
</protein>
<feature type="transmembrane region" description="Helical" evidence="5">
    <location>
        <begin position="100"/>
        <end position="122"/>
    </location>
</feature>
<accession>A0AB35M0X5</accession>
<dbReference type="RefSeq" id="WP_286381214.1">
    <property type="nucleotide sequence ID" value="NZ_CP114601.1"/>
</dbReference>
<gene>
    <name evidence="7" type="ORF">HX110_08165</name>
</gene>
<evidence type="ECO:0000313" key="7">
    <source>
        <dbReference type="EMBL" id="MDM1719112.1"/>
    </source>
</evidence>
<organism evidence="7 8">
    <name type="scientific">Acinetobacter towneri</name>
    <dbReference type="NCBI Taxonomy" id="202956"/>
    <lineage>
        <taxon>Bacteria</taxon>
        <taxon>Pseudomonadati</taxon>
        <taxon>Pseudomonadota</taxon>
        <taxon>Gammaproteobacteria</taxon>
        <taxon>Moraxellales</taxon>
        <taxon>Moraxellaceae</taxon>
        <taxon>Acinetobacter</taxon>
    </lineage>
</organism>
<dbReference type="Proteomes" id="UP001174419">
    <property type="component" value="Unassembled WGS sequence"/>
</dbReference>
<evidence type="ECO:0000256" key="5">
    <source>
        <dbReference type="SAM" id="Phobius"/>
    </source>
</evidence>
<evidence type="ECO:0000256" key="1">
    <source>
        <dbReference type="ARBA" id="ARBA00004127"/>
    </source>
</evidence>
<comment type="subcellular location">
    <subcellularLocation>
        <location evidence="1">Endomembrane system</location>
        <topology evidence="1">Multi-pass membrane protein</topology>
    </subcellularLocation>
</comment>
<evidence type="ECO:0000256" key="2">
    <source>
        <dbReference type="ARBA" id="ARBA00022692"/>
    </source>
</evidence>
<keyword evidence="2 5" id="KW-0812">Transmembrane</keyword>
<evidence type="ECO:0000259" key="6">
    <source>
        <dbReference type="Pfam" id="PF06803"/>
    </source>
</evidence>
<keyword evidence="3 5" id="KW-1133">Transmembrane helix</keyword>
<feature type="domain" description="DUF1232" evidence="6">
    <location>
        <begin position="34"/>
        <end position="70"/>
    </location>
</feature>
<comment type="caution">
    <text evidence="7">The sequence shown here is derived from an EMBL/GenBank/DDBJ whole genome shotgun (WGS) entry which is preliminary data.</text>
</comment>
<dbReference type="Pfam" id="PF06803">
    <property type="entry name" value="DUF1232"/>
    <property type="match status" value="1"/>
</dbReference>
<dbReference type="AlphaFoldDB" id="A0AB35M0X5"/>
<proteinExistence type="predicted"/>
<evidence type="ECO:0000256" key="3">
    <source>
        <dbReference type="ARBA" id="ARBA00022989"/>
    </source>
</evidence>
<name>A0AB35M0X5_9GAMM</name>
<dbReference type="EMBL" id="JACANG010000012">
    <property type="protein sequence ID" value="MDM1719112.1"/>
    <property type="molecule type" value="Genomic_DNA"/>
</dbReference>
<evidence type="ECO:0000313" key="8">
    <source>
        <dbReference type="Proteomes" id="UP001174419"/>
    </source>
</evidence>
<dbReference type="InterPro" id="IPR010652">
    <property type="entry name" value="DUF1232"/>
</dbReference>
<keyword evidence="4 5" id="KW-0472">Membrane</keyword>
<reference evidence="7" key="2">
    <citation type="journal article" date="2022" name="Sci. Total Environ.">
        <title>Prevalence, transmission, and molecular epidemiology of tet(X)-positive bacteria among humans, animals, and environmental niches in China: An epidemiological, and genomic-based study.</title>
        <authorList>
            <person name="Dong N."/>
            <person name="Zeng Y."/>
            <person name="Cai C."/>
            <person name="Sun C."/>
            <person name="Lu J."/>
            <person name="Liu C."/>
            <person name="Zhou H."/>
            <person name="Sun Q."/>
            <person name="Shu L."/>
            <person name="Wang H."/>
            <person name="Wang Y."/>
            <person name="Wang S."/>
            <person name="Wu C."/>
            <person name="Chan E.W."/>
            <person name="Chen G."/>
            <person name="Shen Z."/>
            <person name="Chen S."/>
            <person name="Zhang R."/>
        </authorList>
    </citation>
    <scope>NUCLEOTIDE SEQUENCE</scope>
    <source>
        <strain evidence="7">DF49-4</strain>
    </source>
</reference>
<evidence type="ECO:0000256" key="4">
    <source>
        <dbReference type="ARBA" id="ARBA00023136"/>
    </source>
</evidence>
<feature type="transmembrane region" description="Helical" evidence="5">
    <location>
        <begin position="32"/>
        <end position="52"/>
    </location>
</feature>
<dbReference type="GO" id="GO:0012505">
    <property type="term" value="C:endomembrane system"/>
    <property type="evidence" value="ECO:0007669"/>
    <property type="project" value="UniProtKB-SubCell"/>
</dbReference>
<reference evidence="7" key="1">
    <citation type="submission" date="2020-06" db="EMBL/GenBank/DDBJ databases">
        <authorList>
            <person name="Dong N."/>
        </authorList>
    </citation>
    <scope>NUCLEOTIDE SEQUENCE</scope>
    <source>
        <strain evidence="7">DF49-4</strain>
    </source>
</reference>
<sequence length="130" mass="15018">MKWIDRLKQWAKQIKRNVYAVWFVARDPETPFMAKLLALLVAAYAISPIDLIPDFIPVLGYLDDLILVPLGIMLVLRLVPAEVMQRCRLQADAISQKPSSYIAASVFIALWLLLAYVAYFYLYRSNIYTY</sequence>